<keyword evidence="1" id="KW-0378">Hydrolase</keyword>
<dbReference type="RefSeq" id="WP_047886112.1">
    <property type="nucleotide sequence ID" value="NZ_CP071326.1"/>
</dbReference>
<dbReference type="PATRIC" id="fig|320778.3.peg.3397"/>
<dbReference type="STRING" id="320778.ABT57_15620"/>
<dbReference type="GO" id="GO:0000287">
    <property type="term" value="F:magnesium ion binding"/>
    <property type="evidence" value="ECO:0007669"/>
    <property type="project" value="TreeGrafter"/>
</dbReference>
<dbReference type="PANTHER" id="PTHR10000:SF8">
    <property type="entry name" value="HAD SUPERFAMILY HYDROLASE-LIKE, TYPE 3"/>
    <property type="match status" value="1"/>
</dbReference>
<dbReference type="GO" id="GO:0005829">
    <property type="term" value="C:cytosol"/>
    <property type="evidence" value="ECO:0007669"/>
    <property type="project" value="TreeGrafter"/>
</dbReference>
<dbReference type="Proteomes" id="UP000035909">
    <property type="component" value="Unassembled WGS sequence"/>
</dbReference>
<comment type="caution">
    <text evidence="1">The sequence shown here is derived from an EMBL/GenBank/DDBJ whole genome shotgun (WGS) entry which is preliminary data.</text>
</comment>
<dbReference type="InterPro" id="IPR023214">
    <property type="entry name" value="HAD_sf"/>
</dbReference>
<reference evidence="1 2" key="1">
    <citation type="submission" date="2015-05" db="EMBL/GenBank/DDBJ databases">
        <title>Photobacterium galathea sp. nov.</title>
        <authorList>
            <person name="Machado H."/>
            <person name="Gram L."/>
        </authorList>
    </citation>
    <scope>NUCLEOTIDE SEQUENCE [LARGE SCALE GENOMIC DNA]</scope>
    <source>
        <strain evidence="1 2">DSM 22954</strain>
    </source>
</reference>
<keyword evidence="2" id="KW-1185">Reference proteome</keyword>
<dbReference type="SUPFAM" id="SSF56784">
    <property type="entry name" value="HAD-like"/>
    <property type="match status" value="1"/>
</dbReference>
<accession>A0A0J1H966</accession>
<gene>
    <name evidence="1" type="ORF">ABT57_15620</name>
</gene>
<dbReference type="PANTHER" id="PTHR10000">
    <property type="entry name" value="PHOSPHOSERINE PHOSPHATASE"/>
    <property type="match status" value="1"/>
</dbReference>
<proteinExistence type="predicted"/>
<dbReference type="InterPro" id="IPR036412">
    <property type="entry name" value="HAD-like_sf"/>
</dbReference>
<evidence type="ECO:0000313" key="2">
    <source>
        <dbReference type="Proteomes" id="UP000035909"/>
    </source>
</evidence>
<protein>
    <submittedName>
        <fullName evidence="1">Hydrolase</fullName>
    </submittedName>
</protein>
<dbReference type="OrthoDB" id="5292903at2"/>
<sequence length="291" mass="31889">MPEPLTALPSDTARHIKWVFTDVDDTLTWEGRLPSQTLIALEQLQQAGIHVVAVTGACAGWCDHIAKLWPVHTVIGENGAFWMSKRDGQFITRFASSQAIMQANQNALKRQIQELLNQYPDIELAADQPLRFCDVAVNIGQDRPAVDPAICADILKNIHAMRVNGQTVHATQSSIHINAWVGEHSKRVSSEALLGTLSVALPSTVSDRLSADLSAAQPPLKANSTPLVYLGDSLNDEAMFEWLPLTIGVANIRQSLPNLTHKPTYITRQPGGLGFAEFADYLLQARQNSDK</sequence>
<dbReference type="Pfam" id="PF08282">
    <property type="entry name" value="Hydrolase_3"/>
    <property type="match status" value="1"/>
</dbReference>
<dbReference type="AlphaFoldDB" id="A0A0J1H966"/>
<evidence type="ECO:0000313" key="1">
    <source>
        <dbReference type="EMBL" id="KLV08224.1"/>
    </source>
</evidence>
<dbReference type="Gene3D" id="3.40.50.1000">
    <property type="entry name" value="HAD superfamily/HAD-like"/>
    <property type="match status" value="2"/>
</dbReference>
<dbReference type="EMBL" id="LDOU01000015">
    <property type="protein sequence ID" value="KLV08224.1"/>
    <property type="molecule type" value="Genomic_DNA"/>
</dbReference>
<dbReference type="GO" id="GO:0016791">
    <property type="term" value="F:phosphatase activity"/>
    <property type="evidence" value="ECO:0007669"/>
    <property type="project" value="TreeGrafter"/>
</dbReference>
<organism evidence="1 2">
    <name type="scientific">Photobacterium ganghwense</name>
    <dbReference type="NCBI Taxonomy" id="320778"/>
    <lineage>
        <taxon>Bacteria</taxon>
        <taxon>Pseudomonadati</taxon>
        <taxon>Pseudomonadota</taxon>
        <taxon>Gammaproteobacteria</taxon>
        <taxon>Vibrionales</taxon>
        <taxon>Vibrionaceae</taxon>
        <taxon>Photobacterium</taxon>
    </lineage>
</organism>
<name>A0A0J1H966_9GAMM</name>